<dbReference type="Proteomes" id="UP000001555">
    <property type="component" value="Unassembled WGS sequence"/>
</dbReference>
<evidence type="ECO:0000313" key="2">
    <source>
        <dbReference type="EMBL" id="EEC01067.1"/>
    </source>
</evidence>
<dbReference type="AlphaFoldDB" id="B7P395"/>
<evidence type="ECO:0000313" key="4">
    <source>
        <dbReference type="Proteomes" id="UP000001555"/>
    </source>
</evidence>
<evidence type="ECO:0000256" key="1">
    <source>
        <dbReference type="SAM" id="SignalP"/>
    </source>
</evidence>
<organism>
    <name type="scientific">Ixodes scapularis</name>
    <name type="common">Black-legged tick</name>
    <name type="synonym">Deer tick</name>
    <dbReference type="NCBI Taxonomy" id="6945"/>
    <lineage>
        <taxon>Eukaryota</taxon>
        <taxon>Metazoa</taxon>
        <taxon>Ecdysozoa</taxon>
        <taxon>Arthropoda</taxon>
        <taxon>Chelicerata</taxon>
        <taxon>Arachnida</taxon>
        <taxon>Acari</taxon>
        <taxon>Parasitiformes</taxon>
        <taxon>Ixodida</taxon>
        <taxon>Ixodoidea</taxon>
        <taxon>Ixodidae</taxon>
        <taxon>Ixodinae</taxon>
        <taxon>Ixodes</taxon>
    </lineage>
</organism>
<keyword evidence="1" id="KW-0732">Signal</keyword>
<dbReference type="VEuPathDB" id="VectorBase:ISCI000699"/>
<protein>
    <recommendedName>
        <fullName evidence="5">Secreted protein</fullName>
    </recommendedName>
</protein>
<dbReference type="EMBL" id="DS626929">
    <property type="protein sequence ID" value="EEC01067.1"/>
    <property type="molecule type" value="Genomic_DNA"/>
</dbReference>
<sequence>MELQGCLMLLEVALLMGLVERENQSEGTVEIGPLGRWMEAGHGLRDAVSQARRRASSEFERRHWILASTGARLSCVEVVSAVDATSVMEVESHPEKDCSALGGLFRYIINDLKVSPVKDGRVGLSAAKSGLSDRSLP</sequence>
<evidence type="ECO:0008006" key="5">
    <source>
        <dbReference type="Google" id="ProtNLM"/>
    </source>
</evidence>
<reference evidence="2 4" key="1">
    <citation type="submission" date="2008-03" db="EMBL/GenBank/DDBJ databases">
        <title>Annotation of Ixodes scapularis.</title>
        <authorList>
            <consortium name="Ixodes scapularis Genome Project Consortium"/>
            <person name="Caler E."/>
            <person name="Hannick L.I."/>
            <person name="Bidwell S."/>
            <person name="Joardar V."/>
            <person name="Thiagarajan M."/>
            <person name="Amedeo P."/>
            <person name="Galinsky K.J."/>
            <person name="Schobel S."/>
            <person name="Inman J."/>
            <person name="Hostetler J."/>
            <person name="Miller J."/>
            <person name="Hammond M."/>
            <person name="Megy K."/>
            <person name="Lawson D."/>
            <person name="Kodira C."/>
            <person name="Sutton G."/>
            <person name="Meyer J."/>
            <person name="Hill C.A."/>
            <person name="Birren B."/>
            <person name="Nene V."/>
            <person name="Collins F."/>
            <person name="Alarcon-Chaidez F."/>
            <person name="Wikel S."/>
            <person name="Strausberg R."/>
        </authorList>
    </citation>
    <scope>NUCLEOTIDE SEQUENCE [LARGE SCALE GENOMIC DNA]</scope>
    <source>
        <strain evidence="4">Wikel</strain>
        <strain evidence="2">Wikel colony</strain>
    </source>
</reference>
<proteinExistence type="predicted"/>
<evidence type="ECO:0000313" key="3">
    <source>
        <dbReference type="EnsemblMetazoa" id="ISCW000699-PA"/>
    </source>
</evidence>
<dbReference type="VEuPathDB" id="VectorBase:ISCW000699"/>
<accession>B7P395</accession>
<dbReference type="InParanoid" id="B7P395"/>
<reference evidence="3" key="2">
    <citation type="submission" date="2020-05" db="UniProtKB">
        <authorList>
            <consortium name="EnsemblMetazoa"/>
        </authorList>
    </citation>
    <scope>IDENTIFICATION</scope>
    <source>
        <strain evidence="3">wikel</strain>
    </source>
</reference>
<dbReference type="EnsemblMetazoa" id="ISCW000699-RA">
    <property type="protein sequence ID" value="ISCW000699-PA"/>
    <property type="gene ID" value="ISCW000699"/>
</dbReference>
<name>B7P395_IXOSC</name>
<gene>
    <name evidence="2" type="ORF">IscW_ISCW000699</name>
</gene>
<feature type="signal peptide" evidence="1">
    <location>
        <begin position="1"/>
        <end position="21"/>
    </location>
</feature>
<dbReference type="EMBL" id="ABJB010716318">
    <property type="status" value="NOT_ANNOTATED_CDS"/>
    <property type="molecule type" value="Genomic_DNA"/>
</dbReference>
<feature type="chain" id="PRO_5014567889" description="Secreted protein" evidence="1">
    <location>
        <begin position="22"/>
        <end position="137"/>
    </location>
</feature>
<dbReference type="HOGENOM" id="CLU_1867336_0_0_1"/>
<dbReference type="PaxDb" id="6945-B7P395"/>
<keyword evidence="4" id="KW-1185">Reference proteome</keyword>